<dbReference type="InterPro" id="IPR036603">
    <property type="entry name" value="RBP11-like"/>
</dbReference>
<dbReference type="GO" id="GO:0003899">
    <property type="term" value="F:DNA-directed RNA polymerase activity"/>
    <property type="evidence" value="ECO:0007669"/>
    <property type="project" value="InterPro"/>
</dbReference>
<evidence type="ECO:0000256" key="2">
    <source>
        <dbReference type="ARBA" id="ARBA00023163"/>
    </source>
</evidence>
<dbReference type="Gene3D" id="3.30.1360.10">
    <property type="entry name" value="RNA polymerase, RBP11-like subunit"/>
    <property type="match status" value="1"/>
</dbReference>
<evidence type="ECO:0000259" key="4">
    <source>
        <dbReference type="SMART" id="SM00662"/>
    </source>
</evidence>
<evidence type="ECO:0000313" key="5">
    <source>
        <dbReference type="EMBL" id="AXO67752.1"/>
    </source>
</evidence>
<dbReference type="InterPro" id="IPR036643">
    <property type="entry name" value="RNApol_insert_sf"/>
</dbReference>
<keyword evidence="2" id="KW-0804">Transcription</keyword>
<dbReference type="InterPro" id="IPR011263">
    <property type="entry name" value="DNA-dir_RNA_pol_RpoA/D/Rpb3"/>
</dbReference>
<gene>
    <name evidence="5" type="primary">rpoA</name>
</gene>
<geneLocation type="plastid" evidence="5"/>
<keyword evidence="5" id="KW-0934">Plastid</keyword>
<dbReference type="Pfam" id="PF01193">
    <property type="entry name" value="RNA_pol_L"/>
    <property type="match status" value="1"/>
</dbReference>
<dbReference type="Pfam" id="PF01000">
    <property type="entry name" value="RNA_pol_A_bac"/>
    <property type="match status" value="1"/>
</dbReference>
<sequence length="375" mass="41929">MKQFLISCLDSRIELDGTLYGRYLFGPFPRGKGVTIATALRRSLLAEVAGLAVTAVEVVGVPYEYAIIPGTHESVLDLILNLKKLVFTSAQRSCNRKFGYLGYITARGPATITGHDLRLPPGIQCVNPDQVLATVATGGNLNLKLRVSCGKNYLVQPGRSMRSLRVPRILVDPLTGLALRKPVNTIQRNVFPIDAVFMPVLRVNYALQSDENVLDYSLETKSRDMTERIIFEIWTDGTLTPREGLDQAVNELIRSFSLFRINGRRTHFMHRRNQSLAGARLAKIRGIQKKKTTDSCLKSIYNLNPFILLDIGILPLNPNQLTHLKAKNIHRLGNFLTLSYTEILNLPEMTEGRLFTLLCHLRAYGLQLHTPPQGA</sequence>
<name>A0A346HG28_9CHLO</name>
<dbReference type="SUPFAM" id="SSF56553">
    <property type="entry name" value="Insert subdomain of RNA polymerase alpha subunit"/>
    <property type="match status" value="1"/>
</dbReference>
<dbReference type="GO" id="GO:0006351">
    <property type="term" value="P:DNA-templated transcription"/>
    <property type="evidence" value="ECO:0007669"/>
    <property type="project" value="InterPro"/>
</dbReference>
<reference evidence="5" key="1">
    <citation type="submission" date="2018-07" db="EMBL/GenBank/DDBJ databases">
        <authorList>
            <person name="Quirk P.G."/>
            <person name="Krulwich T.A."/>
        </authorList>
    </citation>
    <scope>NUCLEOTIDE SEQUENCE</scope>
</reference>
<dbReference type="Gene3D" id="2.170.120.12">
    <property type="entry name" value="DNA-directed RNA polymerase, insert domain"/>
    <property type="match status" value="1"/>
</dbReference>
<feature type="domain" description="DNA-directed RNA polymerase RpoA/D/Rpb3-type" evidence="4">
    <location>
        <begin position="20"/>
        <end position="262"/>
    </location>
</feature>
<dbReference type="SUPFAM" id="SSF55257">
    <property type="entry name" value="RBP11-like subunits of RNA polymerase"/>
    <property type="match status" value="1"/>
</dbReference>
<dbReference type="InterPro" id="IPR011262">
    <property type="entry name" value="DNA-dir_RNA_pol_insert"/>
</dbReference>
<dbReference type="CDD" id="cd06928">
    <property type="entry name" value="RNAP_alpha_NTD"/>
    <property type="match status" value="1"/>
</dbReference>
<evidence type="ECO:0000256" key="3">
    <source>
        <dbReference type="ARBA" id="ARBA00031776"/>
    </source>
</evidence>
<proteinExistence type="predicted"/>
<dbReference type="GO" id="GO:0046983">
    <property type="term" value="F:protein dimerization activity"/>
    <property type="evidence" value="ECO:0007669"/>
    <property type="project" value="InterPro"/>
</dbReference>
<evidence type="ECO:0000256" key="1">
    <source>
        <dbReference type="ARBA" id="ARBA00022478"/>
    </source>
</evidence>
<dbReference type="GO" id="GO:0000428">
    <property type="term" value="C:DNA-directed RNA polymerase complex"/>
    <property type="evidence" value="ECO:0007669"/>
    <property type="project" value="UniProtKB-KW"/>
</dbReference>
<protein>
    <recommendedName>
        <fullName evidence="3">Plastid-encoded RNA polymerase subunit alpha</fullName>
    </recommendedName>
</protein>
<keyword evidence="1" id="KW-0240">DNA-directed RNA polymerase</keyword>
<dbReference type="SMART" id="SM00662">
    <property type="entry name" value="RPOLD"/>
    <property type="match status" value="1"/>
</dbReference>
<dbReference type="AlphaFoldDB" id="A0A346HG28"/>
<organism evidence="5">
    <name type="scientific">uncultured Choricystis</name>
    <dbReference type="NCBI Taxonomy" id="858337"/>
    <lineage>
        <taxon>Eukaryota</taxon>
        <taxon>Viridiplantae</taxon>
        <taxon>Chlorophyta</taxon>
        <taxon>core chlorophytes</taxon>
        <taxon>Trebouxiophyceae</taxon>
        <taxon>environmental samples</taxon>
    </lineage>
</organism>
<dbReference type="EMBL" id="MH591948">
    <property type="protein sequence ID" value="AXO67752.1"/>
    <property type="molecule type" value="Genomic_DNA"/>
</dbReference>
<accession>A0A346HG28</accession>